<protein>
    <recommendedName>
        <fullName evidence="8">Ribonuclease Z</fullName>
        <shortName evidence="8">RNase Z</shortName>
        <ecNumber evidence="8">3.1.26.11</ecNumber>
    </recommendedName>
    <alternativeName>
        <fullName evidence="8">tRNA 3 endonuclease</fullName>
    </alternativeName>
    <alternativeName>
        <fullName evidence="8">tRNase Z</fullName>
    </alternativeName>
</protein>
<gene>
    <name evidence="8" type="primary">rnz</name>
    <name evidence="10" type="ORF">GCM10023331_02270</name>
</gene>
<comment type="similarity">
    <text evidence="8">Belongs to the RNase Z family.</text>
</comment>
<proteinExistence type="inferred from homology"/>
<evidence type="ECO:0000256" key="8">
    <source>
        <dbReference type="HAMAP-Rule" id="MF_01818"/>
    </source>
</evidence>
<keyword evidence="3 8" id="KW-0540">Nuclease</keyword>
<dbReference type="InterPro" id="IPR001279">
    <property type="entry name" value="Metallo-B-lactamas"/>
</dbReference>
<evidence type="ECO:0000256" key="6">
    <source>
        <dbReference type="ARBA" id="ARBA00022801"/>
    </source>
</evidence>
<sequence length="283" mass="32535">MTSQYVKVEKEAFLIDCGEATQFQLLRNNISLHKISRIFISHLHGDHFYGLPGLLSTMQMNKRTDDLHIHAPRGLDEVLLANFKNSQTVLNYRVFIYETSPNFPEIIYENDTLYVETIPLKHRVPCTGFLIKEKPKMRRIEPDKLPAGIPFEMFKQLKAGEDIVFEGELLKNEEVTLPPKHSRSYAFCSDTAYFEDIIPQIEGCDLLYHESTFTEAHKERAKETYHSTAKQAATIAQKAAVDRLLIGHFSARYKSLDPVLEEAKEVFPNTYLATENVKFCIDC</sequence>
<evidence type="ECO:0000256" key="3">
    <source>
        <dbReference type="ARBA" id="ARBA00022722"/>
    </source>
</evidence>
<keyword evidence="5 8" id="KW-0255">Endonuclease</keyword>
<dbReference type="CDD" id="cd07717">
    <property type="entry name" value="RNaseZ_ZiPD-like_MBL-fold"/>
    <property type="match status" value="1"/>
</dbReference>
<comment type="cofactor">
    <cofactor evidence="8">
        <name>Zn(2+)</name>
        <dbReference type="ChEBI" id="CHEBI:29105"/>
    </cofactor>
    <text evidence="8">Binds 2 Zn(2+) ions.</text>
</comment>
<feature type="active site" description="Proton acceptor" evidence="8">
    <location>
        <position position="46"/>
    </location>
</feature>
<dbReference type="NCBIfam" id="NF000801">
    <property type="entry name" value="PRK00055.1-3"/>
    <property type="match status" value="1"/>
</dbReference>
<keyword evidence="7 8" id="KW-0862">Zinc</keyword>
<comment type="catalytic activity">
    <reaction evidence="8">
        <text>Endonucleolytic cleavage of RNA, removing extra 3' nucleotides from tRNA precursor, generating 3' termini of tRNAs. A 3'-hydroxy group is left at the tRNA terminus and a 5'-phosphoryl group is left at the trailer molecule.</text>
        <dbReference type="EC" id="3.1.26.11"/>
    </reaction>
</comment>
<feature type="binding site" evidence="8">
    <location>
        <position position="44"/>
    </location>
    <ligand>
        <name>Zn(2+)</name>
        <dbReference type="ChEBI" id="CHEBI:29105"/>
        <label>1</label>
        <note>catalytic</note>
    </ligand>
</feature>
<evidence type="ECO:0000256" key="7">
    <source>
        <dbReference type="ARBA" id="ARBA00022833"/>
    </source>
</evidence>
<dbReference type="SUPFAM" id="SSF56281">
    <property type="entry name" value="Metallo-hydrolase/oxidoreductase"/>
    <property type="match status" value="1"/>
</dbReference>
<dbReference type="InterPro" id="IPR013471">
    <property type="entry name" value="RNase_Z/BN"/>
</dbReference>
<evidence type="ECO:0000256" key="4">
    <source>
        <dbReference type="ARBA" id="ARBA00022723"/>
    </source>
</evidence>
<feature type="binding site" evidence="8">
    <location>
        <position position="190"/>
    </location>
    <ligand>
        <name>Zn(2+)</name>
        <dbReference type="ChEBI" id="CHEBI:29105"/>
        <label>2</label>
        <note>catalytic</note>
    </ligand>
</feature>
<dbReference type="NCBIfam" id="TIGR02651">
    <property type="entry name" value="RNase_Z"/>
    <property type="match status" value="1"/>
</dbReference>
<dbReference type="Pfam" id="PF12706">
    <property type="entry name" value="Lactamase_B_2"/>
    <property type="match status" value="1"/>
</dbReference>
<dbReference type="HAMAP" id="MF_01818">
    <property type="entry name" value="RNase_Z_BN"/>
    <property type="match status" value="1"/>
</dbReference>
<organism evidence="10 11">
    <name type="scientific">Algivirga pacifica</name>
    <dbReference type="NCBI Taxonomy" id="1162670"/>
    <lineage>
        <taxon>Bacteria</taxon>
        <taxon>Pseudomonadati</taxon>
        <taxon>Bacteroidota</taxon>
        <taxon>Cytophagia</taxon>
        <taxon>Cytophagales</taxon>
        <taxon>Flammeovirgaceae</taxon>
        <taxon>Algivirga</taxon>
    </lineage>
</organism>
<dbReference type="Gene3D" id="3.60.15.10">
    <property type="entry name" value="Ribonuclease Z/Hydroxyacylglutathione hydrolase-like"/>
    <property type="match status" value="1"/>
</dbReference>
<feature type="binding site" evidence="8">
    <location>
        <position position="248"/>
    </location>
    <ligand>
        <name>Zn(2+)</name>
        <dbReference type="ChEBI" id="CHEBI:29105"/>
        <label>2</label>
        <note>catalytic</note>
    </ligand>
</feature>
<feature type="domain" description="Metallo-beta-lactamase" evidence="9">
    <location>
        <begin position="181"/>
        <end position="249"/>
    </location>
</feature>
<evidence type="ECO:0000259" key="9">
    <source>
        <dbReference type="Pfam" id="PF12706"/>
    </source>
</evidence>
<dbReference type="EC" id="3.1.26.11" evidence="8"/>
<keyword evidence="11" id="KW-1185">Reference proteome</keyword>
<feature type="binding site" evidence="8">
    <location>
        <position position="190"/>
    </location>
    <ligand>
        <name>Zn(2+)</name>
        <dbReference type="ChEBI" id="CHEBI:29105"/>
        <label>1</label>
        <note>catalytic</note>
    </ligand>
</feature>
<reference evidence="11" key="1">
    <citation type="journal article" date="2019" name="Int. J. Syst. Evol. Microbiol.">
        <title>The Global Catalogue of Microorganisms (GCM) 10K type strain sequencing project: providing services to taxonomists for standard genome sequencing and annotation.</title>
        <authorList>
            <consortium name="The Broad Institute Genomics Platform"/>
            <consortium name="The Broad Institute Genome Sequencing Center for Infectious Disease"/>
            <person name="Wu L."/>
            <person name="Ma J."/>
        </authorList>
    </citation>
    <scope>NUCLEOTIDE SEQUENCE [LARGE SCALE GENOMIC DNA]</scope>
    <source>
        <strain evidence="11">JCM 18326</strain>
    </source>
</reference>
<feature type="binding site" evidence="8">
    <location>
        <position position="122"/>
    </location>
    <ligand>
        <name>Zn(2+)</name>
        <dbReference type="ChEBI" id="CHEBI:29105"/>
        <label>1</label>
        <note>catalytic</note>
    </ligand>
</feature>
<comment type="subunit">
    <text evidence="1 8">Homodimer.</text>
</comment>
<feature type="binding site" evidence="8">
    <location>
        <position position="46"/>
    </location>
    <ligand>
        <name>Zn(2+)</name>
        <dbReference type="ChEBI" id="CHEBI:29105"/>
        <label>2</label>
        <note>catalytic</note>
    </ligand>
</feature>
<name>A0ABP9CY55_9BACT</name>
<keyword evidence="4 8" id="KW-0479">Metal-binding</keyword>
<feature type="binding site" evidence="8">
    <location>
        <position position="47"/>
    </location>
    <ligand>
        <name>Zn(2+)</name>
        <dbReference type="ChEBI" id="CHEBI:29105"/>
        <label>2</label>
        <note>catalytic</note>
    </ligand>
</feature>
<dbReference type="PANTHER" id="PTHR46018:SF2">
    <property type="entry name" value="ZINC PHOSPHODIESTERASE ELAC PROTEIN 1"/>
    <property type="match status" value="1"/>
</dbReference>
<dbReference type="EMBL" id="BAABJX010000005">
    <property type="protein sequence ID" value="GAA4821498.1"/>
    <property type="molecule type" value="Genomic_DNA"/>
</dbReference>
<evidence type="ECO:0000313" key="10">
    <source>
        <dbReference type="EMBL" id="GAA4821498.1"/>
    </source>
</evidence>
<dbReference type="Pfam" id="PF23023">
    <property type="entry name" value="Anti-Pycsar_Apyc1"/>
    <property type="match status" value="1"/>
</dbReference>
<accession>A0ABP9CY55</accession>
<evidence type="ECO:0000256" key="5">
    <source>
        <dbReference type="ARBA" id="ARBA00022759"/>
    </source>
</evidence>
<evidence type="ECO:0000256" key="2">
    <source>
        <dbReference type="ARBA" id="ARBA00022694"/>
    </source>
</evidence>
<feature type="binding site" evidence="8">
    <location>
        <position position="42"/>
    </location>
    <ligand>
        <name>Zn(2+)</name>
        <dbReference type="ChEBI" id="CHEBI:29105"/>
        <label>1</label>
        <note>catalytic</note>
    </ligand>
</feature>
<dbReference type="InterPro" id="IPR036866">
    <property type="entry name" value="RibonucZ/Hydroxyglut_hydro"/>
</dbReference>
<comment type="function">
    <text evidence="8">Zinc phosphodiesterase, which displays some tRNA 3'-processing endonuclease activity. Probably involved in tRNA maturation, by removing a 3'-trailer from precursor tRNA.</text>
</comment>
<comment type="caution">
    <text evidence="10">The sequence shown here is derived from an EMBL/GenBank/DDBJ whole genome shotgun (WGS) entry which is preliminary data.</text>
</comment>
<dbReference type="Proteomes" id="UP001500298">
    <property type="component" value="Unassembled WGS sequence"/>
</dbReference>
<evidence type="ECO:0000256" key="1">
    <source>
        <dbReference type="ARBA" id="ARBA00011738"/>
    </source>
</evidence>
<evidence type="ECO:0000313" key="11">
    <source>
        <dbReference type="Proteomes" id="UP001500298"/>
    </source>
</evidence>
<keyword evidence="6 8" id="KW-0378">Hydrolase</keyword>
<keyword evidence="2 8" id="KW-0819">tRNA processing</keyword>
<dbReference type="PANTHER" id="PTHR46018">
    <property type="entry name" value="ZINC PHOSPHODIESTERASE ELAC PROTEIN 1"/>
    <property type="match status" value="1"/>
</dbReference>